<dbReference type="EMBL" id="AP024483">
    <property type="protein sequence ID" value="BCS82792.1"/>
    <property type="molecule type" value="Genomic_DNA"/>
</dbReference>
<sequence length="220" mass="25863">MKNMQENTKVHALIGISNFNSYYSIKNMVNIFNYARKNYQNFNILVMDEVSVFNLMALGYDNAKALNKTRRSDKHLHNNILKSLEIIGYDSIESRNKILQLSEISKNIKYKEIYEKILMLYTNNESFNNDCRALTKNMLITKMSNVKDENIDLAVKYLLAELPLCLNSSYILDLDNVVMINKDMSDHWEKIYYDYDLLSDKQKILVKNFEDSEGLEDFEN</sequence>
<dbReference type="RefSeq" id="YP_010841400.1">
    <property type="nucleotide sequence ID" value="NC_079139.1"/>
</dbReference>
<reference evidence="2 3" key="1">
    <citation type="submission" date="2021-02" db="EMBL/GenBank/DDBJ databases">
        <title>Cotonvirus japonicus, which uses Golgi apparatus of host cells for its virion factory, phylogenetically links tailed tupanvirus and icosahedral mimivirus.</title>
        <authorList>
            <person name="Takahashi H."/>
            <person name="Fukaya S."/>
            <person name="Song C."/>
            <person name="Murata K."/>
            <person name="Takemura M."/>
        </authorList>
    </citation>
    <scope>NUCLEOTIDE SEQUENCE [LARGE SCALE GENOMIC DNA]</scope>
</reference>
<keyword evidence="3" id="KW-1185">Reference proteome</keyword>
<dbReference type="Pfam" id="PF16715">
    <property type="entry name" value="CDPS"/>
    <property type="match status" value="1"/>
</dbReference>
<evidence type="ECO:0000256" key="1">
    <source>
        <dbReference type="ARBA" id="ARBA00022679"/>
    </source>
</evidence>
<name>A0ABM7NRK2_9VIRU</name>
<dbReference type="Proteomes" id="UP001321479">
    <property type="component" value="Segment"/>
</dbReference>
<accession>A0ABM7NRK2</accession>
<evidence type="ECO:0000313" key="2">
    <source>
        <dbReference type="EMBL" id="BCS82792.1"/>
    </source>
</evidence>
<dbReference type="NCBIfam" id="TIGR04539">
    <property type="entry name" value="tRNA_cyclodipep"/>
    <property type="match status" value="1"/>
</dbReference>
<evidence type="ECO:0000313" key="3">
    <source>
        <dbReference type="Proteomes" id="UP001321479"/>
    </source>
</evidence>
<organism evidence="2 3">
    <name type="scientific">Cotonvirus japonicus</name>
    <dbReference type="NCBI Taxonomy" id="2811091"/>
    <lineage>
        <taxon>Viruses</taxon>
        <taxon>Varidnaviria</taxon>
        <taxon>Bamfordvirae</taxon>
        <taxon>Nucleocytoviricota</taxon>
        <taxon>Megaviricetes</taxon>
        <taxon>Imitervirales</taxon>
        <taxon>Mimiviridae</taxon>
        <taxon>Megamimivirinae</taxon>
        <taxon>Cotonvirus</taxon>
        <taxon>Cotonvirus japonicum</taxon>
    </lineage>
</organism>
<proteinExistence type="predicted"/>
<dbReference type="GeneID" id="80557997"/>
<dbReference type="Gene3D" id="3.40.50.11710">
    <property type="entry name" value="Cyclodipeptide synthase"/>
    <property type="match status" value="1"/>
</dbReference>
<dbReference type="InterPro" id="IPR038622">
    <property type="entry name" value="CDPS_sf"/>
</dbReference>
<dbReference type="InterPro" id="IPR030903">
    <property type="entry name" value="CDPS"/>
</dbReference>
<protein>
    <submittedName>
        <fullName evidence="2">tRNA-dependent cyclodipeptide synthase</fullName>
    </submittedName>
</protein>
<keyword evidence="1" id="KW-0808">Transferase</keyword>